<accession>A0ABC9F1S8</accession>
<evidence type="ECO:0000259" key="2">
    <source>
        <dbReference type="SMART" id="SM00507"/>
    </source>
</evidence>
<dbReference type="CDD" id="cd00085">
    <property type="entry name" value="HNHc"/>
    <property type="match status" value="1"/>
</dbReference>
<feature type="domain" description="HNH nuclease" evidence="2">
    <location>
        <begin position="234"/>
        <end position="284"/>
    </location>
</feature>
<dbReference type="PANTHER" id="PTHR33877:SF2">
    <property type="entry name" value="OS07G0170200 PROTEIN"/>
    <property type="match status" value="1"/>
</dbReference>
<gene>
    <name evidence="3" type="ORF">URODEC1_LOCUS100700</name>
</gene>
<dbReference type="InterPro" id="IPR052892">
    <property type="entry name" value="NA-targeting_endonuclease"/>
</dbReference>
<reference evidence="4" key="1">
    <citation type="submission" date="2024-06" db="EMBL/GenBank/DDBJ databases">
        <authorList>
            <person name="Ryan C."/>
        </authorList>
    </citation>
    <scope>NUCLEOTIDE SEQUENCE [LARGE SCALE GENOMIC DNA]</scope>
</reference>
<dbReference type="Proteomes" id="UP001497457">
    <property type="component" value="Chromosome 5rd"/>
</dbReference>
<name>A0ABC9F1S8_9POAL</name>
<protein>
    <recommendedName>
        <fullName evidence="2">HNH nuclease domain-containing protein</fullName>
    </recommendedName>
</protein>
<organism evidence="3 4">
    <name type="scientific">Urochloa decumbens</name>
    <dbReference type="NCBI Taxonomy" id="240449"/>
    <lineage>
        <taxon>Eukaryota</taxon>
        <taxon>Viridiplantae</taxon>
        <taxon>Streptophyta</taxon>
        <taxon>Embryophyta</taxon>
        <taxon>Tracheophyta</taxon>
        <taxon>Spermatophyta</taxon>
        <taxon>Magnoliopsida</taxon>
        <taxon>Liliopsida</taxon>
        <taxon>Poales</taxon>
        <taxon>Poaceae</taxon>
        <taxon>PACMAD clade</taxon>
        <taxon>Panicoideae</taxon>
        <taxon>Panicodae</taxon>
        <taxon>Paniceae</taxon>
        <taxon>Melinidinae</taxon>
        <taxon>Urochloa</taxon>
    </lineage>
</organism>
<dbReference type="Pfam" id="PF14279">
    <property type="entry name" value="HNH_5"/>
    <property type="match status" value="1"/>
</dbReference>
<dbReference type="EMBL" id="OZ075115">
    <property type="protein sequence ID" value="CAL5066899.1"/>
    <property type="molecule type" value="Genomic_DNA"/>
</dbReference>
<dbReference type="AlphaFoldDB" id="A0ABC9F1S8"/>
<dbReference type="InterPro" id="IPR003615">
    <property type="entry name" value="HNH_nuc"/>
</dbReference>
<reference evidence="3 4" key="2">
    <citation type="submission" date="2024-10" db="EMBL/GenBank/DDBJ databases">
        <authorList>
            <person name="Ryan C."/>
        </authorList>
    </citation>
    <scope>NUCLEOTIDE SEQUENCE [LARGE SCALE GENOMIC DNA]</scope>
</reference>
<dbReference type="SMART" id="SM00507">
    <property type="entry name" value="HNHc"/>
    <property type="match status" value="1"/>
</dbReference>
<feature type="compositionally biased region" description="Pro residues" evidence="1">
    <location>
        <begin position="12"/>
        <end position="28"/>
    </location>
</feature>
<feature type="region of interest" description="Disordered" evidence="1">
    <location>
        <begin position="1"/>
        <end position="55"/>
    </location>
</feature>
<feature type="region of interest" description="Disordered" evidence="1">
    <location>
        <begin position="118"/>
        <end position="141"/>
    </location>
</feature>
<dbReference type="Gene3D" id="1.10.30.50">
    <property type="match status" value="1"/>
</dbReference>
<dbReference type="InterPro" id="IPR029471">
    <property type="entry name" value="HNH_5"/>
</dbReference>
<sequence length="342" mass="37732">MHLQEPVALGILPPPHSIPSSPSLPPSSAPANKQSSNKKIDRLTHFRSRDHTRAQLPIDPAMAAKVAAPLAFRRDVRGPLGRPPAGCPSGRGMPGALCWSGGGAGSNRLPAPPAWLARARGKNRSAGGRSSTKDGSEEEDEAAEVVIVDAGDEEEFSADELSGFRGLVLDISYRPVNVVCWKRAICLEFMEKADVLEYYDQTVSSPSGSFYIPAVLRVPQLLQVVKRRRIKQSLSRKNILYRDEFTCQYCSSGDNLTIDHVIPISRGGKWEWDNLVTACSRCNSRKGQKTLEQANMKLRKIPRAPKEYDILAVPLTKSVFRTLKRNQGLPEVWLQYLARPSP</sequence>
<evidence type="ECO:0000256" key="1">
    <source>
        <dbReference type="SAM" id="MobiDB-lite"/>
    </source>
</evidence>
<evidence type="ECO:0000313" key="3">
    <source>
        <dbReference type="EMBL" id="CAL5066899.1"/>
    </source>
</evidence>
<dbReference type="PANTHER" id="PTHR33877">
    <property type="entry name" value="SLL1193 PROTEIN"/>
    <property type="match status" value="1"/>
</dbReference>
<proteinExistence type="predicted"/>
<keyword evidence="4" id="KW-1185">Reference proteome</keyword>
<evidence type="ECO:0000313" key="4">
    <source>
        <dbReference type="Proteomes" id="UP001497457"/>
    </source>
</evidence>
<feature type="compositionally biased region" description="Basic and acidic residues" evidence="1">
    <location>
        <begin position="38"/>
        <end position="53"/>
    </location>
</feature>